<dbReference type="Proteomes" id="UP001497480">
    <property type="component" value="Unassembled WGS sequence"/>
</dbReference>
<evidence type="ECO:0000313" key="1">
    <source>
        <dbReference type="EMBL" id="CAL0313412.1"/>
    </source>
</evidence>
<dbReference type="EMBL" id="CAXHTB010000010">
    <property type="protein sequence ID" value="CAL0313412.1"/>
    <property type="molecule type" value="Genomic_DNA"/>
</dbReference>
<evidence type="ECO:0000313" key="2">
    <source>
        <dbReference type="Proteomes" id="UP001497480"/>
    </source>
</evidence>
<protein>
    <submittedName>
        <fullName evidence="1">Uncharacterized protein</fullName>
    </submittedName>
</protein>
<name>A0AAV1WVS2_LUPLU</name>
<comment type="caution">
    <text evidence="1">The sequence shown here is derived from an EMBL/GenBank/DDBJ whole genome shotgun (WGS) entry which is preliminary data.</text>
</comment>
<accession>A0AAV1WVS2</accession>
<dbReference type="AlphaFoldDB" id="A0AAV1WVS2"/>
<keyword evidence="2" id="KW-1185">Reference proteome</keyword>
<proteinExistence type="predicted"/>
<reference evidence="1 2" key="1">
    <citation type="submission" date="2024-03" db="EMBL/GenBank/DDBJ databases">
        <authorList>
            <person name="Martinez-Hernandez J."/>
        </authorList>
    </citation>
    <scope>NUCLEOTIDE SEQUENCE [LARGE SCALE GENOMIC DNA]</scope>
</reference>
<gene>
    <name evidence="1" type="ORF">LLUT_LOCUS14472</name>
</gene>
<organism evidence="1 2">
    <name type="scientific">Lupinus luteus</name>
    <name type="common">European yellow lupine</name>
    <dbReference type="NCBI Taxonomy" id="3873"/>
    <lineage>
        <taxon>Eukaryota</taxon>
        <taxon>Viridiplantae</taxon>
        <taxon>Streptophyta</taxon>
        <taxon>Embryophyta</taxon>
        <taxon>Tracheophyta</taxon>
        <taxon>Spermatophyta</taxon>
        <taxon>Magnoliopsida</taxon>
        <taxon>eudicotyledons</taxon>
        <taxon>Gunneridae</taxon>
        <taxon>Pentapetalae</taxon>
        <taxon>rosids</taxon>
        <taxon>fabids</taxon>
        <taxon>Fabales</taxon>
        <taxon>Fabaceae</taxon>
        <taxon>Papilionoideae</taxon>
        <taxon>50 kb inversion clade</taxon>
        <taxon>genistoids sensu lato</taxon>
        <taxon>core genistoids</taxon>
        <taxon>Genisteae</taxon>
        <taxon>Lupinus</taxon>
    </lineage>
</organism>
<sequence>MEIRVLEGQALKRRTGTSGISADQERETLTFPDAESSYSNLAMLIEEEKFSDDMDEEKQNKEGGRVNNWFGSFNLMSVGSAETSASADYLVAALASASSGAESGCKDQCTNCSTIELITPSYSYLASQLSSISVYPTCYRQSFHLLLTLRREMDGSLGSLGALPIGWQSLSFNALMLICASSAFTFPVDGEGLAKKLVSEEKWKTKLFGLNLNLT</sequence>